<dbReference type="Gene3D" id="3.40.710.10">
    <property type="entry name" value="DD-peptidase/beta-lactamase superfamily"/>
    <property type="match status" value="1"/>
</dbReference>
<dbReference type="InterPro" id="IPR012338">
    <property type="entry name" value="Beta-lactam/transpept-like"/>
</dbReference>
<dbReference type="Proteomes" id="UP000305906">
    <property type="component" value="Unassembled WGS sequence"/>
</dbReference>
<evidence type="ECO:0000313" key="4">
    <source>
        <dbReference type="Proteomes" id="UP000305906"/>
    </source>
</evidence>
<evidence type="ECO:0000313" key="3">
    <source>
        <dbReference type="EMBL" id="TLS41638.1"/>
    </source>
</evidence>
<comment type="caution">
    <text evidence="3">The sequence shown here is derived from an EMBL/GenBank/DDBJ whole genome shotgun (WGS) entry which is preliminary data.</text>
</comment>
<keyword evidence="4" id="KW-1185">Reference proteome</keyword>
<reference evidence="3 4" key="1">
    <citation type="submission" date="2019-05" db="EMBL/GenBank/DDBJ databases">
        <title>Streptomyces sp. NEAU-C151, a novel actinomycete isolated from soil.</title>
        <authorList>
            <person name="Han L."/>
            <person name="Jiang H."/>
        </authorList>
    </citation>
    <scope>NUCLEOTIDE SEQUENCE [LARGE SCALE GENOMIC DNA]</scope>
    <source>
        <strain evidence="3 4">NEAU-C151</strain>
    </source>
</reference>
<dbReference type="Pfam" id="PF00144">
    <property type="entry name" value="Beta-lactamase"/>
    <property type="match status" value="1"/>
</dbReference>
<evidence type="ECO:0000256" key="1">
    <source>
        <dbReference type="SAM" id="SignalP"/>
    </source>
</evidence>
<evidence type="ECO:0000259" key="2">
    <source>
        <dbReference type="Pfam" id="PF00144"/>
    </source>
</evidence>
<feature type="chain" id="PRO_5024385572" evidence="1">
    <location>
        <begin position="29"/>
        <end position="386"/>
    </location>
</feature>
<keyword evidence="1" id="KW-0732">Signal</keyword>
<name>A0A5R9FJB0_9ACTN</name>
<feature type="signal peptide" evidence="1">
    <location>
        <begin position="1"/>
        <end position="28"/>
    </location>
</feature>
<accession>A0A5R9FJB0</accession>
<dbReference type="EMBL" id="VBZC01000052">
    <property type="protein sequence ID" value="TLS41638.1"/>
    <property type="molecule type" value="Genomic_DNA"/>
</dbReference>
<feature type="domain" description="Beta-lactamase-related" evidence="2">
    <location>
        <begin position="67"/>
        <end position="373"/>
    </location>
</feature>
<dbReference type="PANTHER" id="PTHR46825:SF7">
    <property type="entry name" value="D-ALANYL-D-ALANINE CARBOXYPEPTIDASE"/>
    <property type="match status" value="1"/>
</dbReference>
<dbReference type="PANTHER" id="PTHR46825">
    <property type="entry name" value="D-ALANYL-D-ALANINE-CARBOXYPEPTIDASE/ENDOPEPTIDASE AMPH"/>
    <property type="match status" value="1"/>
</dbReference>
<dbReference type="InterPro" id="IPR050491">
    <property type="entry name" value="AmpC-like"/>
</dbReference>
<proteinExistence type="predicted"/>
<organism evidence="3 4">
    <name type="scientific">Streptomyces montanus</name>
    <dbReference type="NCBI Taxonomy" id="2580423"/>
    <lineage>
        <taxon>Bacteria</taxon>
        <taxon>Bacillati</taxon>
        <taxon>Actinomycetota</taxon>
        <taxon>Actinomycetes</taxon>
        <taxon>Kitasatosporales</taxon>
        <taxon>Streptomycetaceae</taxon>
        <taxon>Streptomyces</taxon>
    </lineage>
</organism>
<sequence>MHARIRTACAALVVLGLAAGPLAGTASASPAKTATVLRDSAGPNVKALRAALAGLPDDDATAALVRVGGRDGSWRGSAGVHDLVSGRAALEHGRFRAGSTTKVVTAAVVLQLAAEGKVDLNGHVQTYLPGLLSAAFKKPITVRQLLTFTSGLQAGSTLGDVNGEGYENRYKTLTPEEVVAASVAKGPAPYAPGERQQYRNIDYTVLGMLIERITGDSYEHQAAVRIFRPLGMRRTSFPGGPDPRVHGPHNRGYQRLADGRLVDATEWNMSDRWAAGDMISTTADLERLLVGLFRGKVVPRPLLRKEMLTLPKVKEGVATMSAGLQYYEKDGVALWLKTGARPGYSTVIATTPDLSRTLVYSINATDAKSEDMNPVAERVLNATFLT</sequence>
<protein>
    <submittedName>
        <fullName evidence="3">Beta-lactamase family protein</fullName>
    </submittedName>
</protein>
<dbReference type="SUPFAM" id="SSF56601">
    <property type="entry name" value="beta-lactamase/transpeptidase-like"/>
    <property type="match status" value="1"/>
</dbReference>
<dbReference type="RefSeq" id="WP_138049201.1">
    <property type="nucleotide sequence ID" value="NZ_VBZC01000052.1"/>
</dbReference>
<dbReference type="InterPro" id="IPR001466">
    <property type="entry name" value="Beta-lactam-related"/>
</dbReference>
<dbReference type="AlphaFoldDB" id="A0A5R9FJB0"/>
<gene>
    <name evidence="3" type="ORF">FE633_34975</name>
</gene>